<sequence length="136" mass="15534">MKKIIALALLWASFLSCSPENDYPNYNYEVLPVASYEVPASFKLGETYTITLKYQKPTSCYGYQGIYYDKNLNIRTIGIQAVVDKDQICNQALPPLSEVSFQFYVTNTGSYIFKFYKGKDANGVSQFEEKEIKVEN</sequence>
<organism evidence="2 3">
    <name type="scientific">Flavobacterium tiangeerense</name>
    <dbReference type="NCBI Taxonomy" id="459471"/>
    <lineage>
        <taxon>Bacteria</taxon>
        <taxon>Pseudomonadati</taxon>
        <taxon>Bacteroidota</taxon>
        <taxon>Flavobacteriia</taxon>
        <taxon>Flavobacteriales</taxon>
        <taxon>Flavobacteriaceae</taxon>
        <taxon>Flavobacterium</taxon>
    </lineage>
</organism>
<evidence type="ECO:0000313" key="3">
    <source>
        <dbReference type="Proteomes" id="UP000317519"/>
    </source>
</evidence>
<dbReference type="Proteomes" id="UP000317519">
    <property type="component" value="Unassembled WGS sequence"/>
</dbReference>
<dbReference type="PROSITE" id="PS51257">
    <property type="entry name" value="PROKAR_LIPOPROTEIN"/>
    <property type="match status" value="1"/>
</dbReference>
<feature type="chain" id="PRO_5047350451" description="Lipoprotein" evidence="1">
    <location>
        <begin position="19"/>
        <end position="136"/>
    </location>
</feature>
<accession>A0ABY3FL21</accession>
<evidence type="ECO:0008006" key="4">
    <source>
        <dbReference type="Google" id="ProtNLM"/>
    </source>
</evidence>
<reference evidence="2 3" key="1">
    <citation type="journal article" date="2015" name="Stand. Genomic Sci.">
        <title>Genomic Encyclopedia of Bacterial and Archaeal Type Strains, Phase III: the genomes of soil and plant-associated and newly described type strains.</title>
        <authorList>
            <person name="Whitman W.B."/>
            <person name="Woyke T."/>
            <person name="Klenk H.P."/>
            <person name="Zhou Y."/>
            <person name="Lilburn T.G."/>
            <person name="Beck B.J."/>
            <person name="De Vos P."/>
            <person name="Vandamme P."/>
            <person name="Eisen J.A."/>
            <person name="Garrity G."/>
            <person name="Hugenholtz P."/>
            <person name="Kyrpides N.C."/>
        </authorList>
    </citation>
    <scope>NUCLEOTIDE SEQUENCE [LARGE SCALE GENOMIC DNA]</scope>
    <source>
        <strain evidence="2 3">CGMCC 1.6847</strain>
    </source>
</reference>
<evidence type="ECO:0000256" key="1">
    <source>
        <dbReference type="SAM" id="SignalP"/>
    </source>
</evidence>
<dbReference type="RefSeq" id="WP_144889815.1">
    <property type="nucleotide sequence ID" value="NZ_VLKO01000003.1"/>
</dbReference>
<gene>
    <name evidence="2" type="ORF">IQ05_00702</name>
</gene>
<keyword evidence="1" id="KW-0732">Signal</keyword>
<dbReference type="EMBL" id="VLKO01000003">
    <property type="protein sequence ID" value="TWI01135.1"/>
    <property type="molecule type" value="Genomic_DNA"/>
</dbReference>
<protein>
    <recommendedName>
        <fullName evidence="4">Lipoprotein</fullName>
    </recommendedName>
</protein>
<feature type="signal peptide" evidence="1">
    <location>
        <begin position="1"/>
        <end position="18"/>
    </location>
</feature>
<evidence type="ECO:0000313" key="2">
    <source>
        <dbReference type="EMBL" id="TWI01135.1"/>
    </source>
</evidence>
<name>A0ABY3FL21_9FLAO</name>
<proteinExistence type="predicted"/>
<comment type="caution">
    <text evidence="2">The sequence shown here is derived from an EMBL/GenBank/DDBJ whole genome shotgun (WGS) entry which is preliminary data.</text>
</comment>
<keyword evidence="3" id="KW-1185">Reference proteome</keyword>